<dbReference type="Proteomes" id="UP000239494">
    <property type="component" value="Unassembled WGS sequence"/>
</dbReference>
<dbReference type="SUPFAM" id="SSF140459">
    <property type="entry name" value="PE/PPE dimer-like"/>
    <property type="match status" value="1"/>
</dbReference>
<accession>A0A2T0TMG1</accession>
<keyword evidence="5" id="KW-1185">Reference proteome</keyword>
<feature type="compositionally biased region" description="Gly residues" evidence="2">
    <location>
        <begin position="296"/>
        <end position="305"/>
    </location>
</feature>
<feature type="region of interest" description="Disordered" evidence="2">
    <location>
        <begin position="375"/>
        <end position="420"/>
    </location>
</feature>
<gene>
    <name evidence="4" type="ORF">CLV43_1011116</name>
</gene>
<comment type="caution">
    <text evidence="4">The sequence shown here is derived from an EMBL/GenBank/DDBJ whole genome shotgun (WGS) entry which is preliminary data.</text>
</comment>
<name>A0A2T0TMG1_9PSEU</name>
<evidence type="ECO:0000256" key="1">
    <source>
        <dbReference type="ARBA" id="ARBA00010652"/>
    </source>
</evidence>
<protein>
    <submittedName>
        <fullName evidence="4">PPE family protein</fullName>
    </submittedName>
</protein>
<evidence type="ECO:0000313" key="5">
    <source>
        <dbReference type="Proteomes" id="UP000239494"/>
    </source>
</evidence>
<feature type="compositionally biased region" description="Gly residues" evidence="2">
    <location>
        <begin position="226"/>
        <end position="247"/>
    </location>
</feature>
<evidence type="ECO:0000259" key="3">
    <source>
        <dbReference type="Pfam" id="PF00823"/>
    </source>
</evidence>
<dbReference type="AlphaFoldDB" id="A0A2T0TMG1"/>
<feature type="compositionally biased region" description="Low complexity" evidence="2">
    <location>
        <begin position="248"/>
        <end position="257"/>
    </location>
</feature>
<dbReference type="OrthoDB" id="3695232at2"/>
<sequence length="420" mass="41631">MPGETDVVESGGLFQGLFAFVTQAAKQFAESRAKGREDDRYVVGGTHWDGFSHKSLFKMVWENADPVNVERLADTWTRQGDSIANRSEELQRSLDKLMQYWSGAAAEEATSTVRRNVDWLAELGGTASRMAGPIDHAAGALRSAQQQMPAPPEGFSWSSLGGGAAAGFAVGGPIGAGIGAMIGGIGSMFGGASKKRKLKKRAVQTMERFENAAIDVDGTTPAFGGPATGGAGGDGSLPPGSGGGGVGTLPPDQRPLPGSGGTTPPGGLPDPTDGRGVTVPSFVGGGQDPRWSALTGGPGSGGLGGGFGSGSGAGAGGFGAGAGKGGLGFGPFGGPGGLLGALPPGRGGGVGAGARDMLRAGNRFGAAGRFGAGGGAGMAGGPMAGRGANGDDDREYDRRFPLEEDLFSSDQKAAPPVIGL</sequence>
<feature type="compositionally biased region" description="Gly residues" evidence="2">
    <location>
        <begin position="375"/>
        <end position="388"/>
    </location>
</feature>
<reference evidence="4 5" key="1">
    <citation type="submission" date="2018-03" db="EMBL/GenBank/DDBJ databases">
        <title>Genomic Encyclopedia of Archaeal and Bacterial Type Strains, Phase II (KMG-II): from individual species to whole genera.</title>
        <authorList>
            <person name="Goeker M."/>
        </authorList>
    </citation>
    <scope>NUCLEOTIDE SEQUENCE [LARGE SCALE GENOMIC DNA]</scope>
    <source>
        <strain evidence="4 5">DSM 44720</strain>
    </source>
</reference>
<organism evidence="4 5">
    <name type="scientific">Umezawaea tangerina</name>
    <dbReference type="NCBI Taxonomy" id="84725"/>
    <lineage>
        <taxon>Bacteria</taxon>
        <taxon>Bacillati</taxon>
        <taxon>Actinomycetota</taxon>
        <taxon>Actinomycetes</taxon>
        <taxon>Pseudonocardiales</taxon>
        <taxon>Pseudonocardiaceae</taxon>
        <taxon>Umezawaea</taxon>
    </lineage>
</organism>
<evidence type="ECO:0000313" key="4">
    <source>
        <dbReference type="EMBL" id="PRY46835.1"/>
    </source>
</evidence>
<evidence type="ECO:0000256" key="2">
    <source>
        <dbReference type="SAM" id="MobiDB-lite"/>
    </source>
</evidence>
<dbReference type="EMBL" id="PVTF01000001">
    <property type="protein sequence ID" value="PRY46835.1"/>
    <property type="molecule type" value="Genomic_DNA"/>
</dbReference>
<feature type="region of interest" description="Disordered" evidence="2">
    <location>
        <begin position="216"/>
        <end position="305"/>
    </location>
</feature>
<comment type="similarity">
    <text evidence="1">Belongs to the mycobacterial PPE family.</text>
</comment>
<dbReference type="InterPro" id="IPR000030">
    <property type="entry name" value="PPE_dom"/>
</dbReference>
<feature type="compositionally biased region" description="Basic and acidic residues" evidence="2">
    <location>
        <begin position="389"/>
        <end position="402"/>
    </location>
</feature>
<dbReference type="InterPro" id="IPR038332">
    <property type="entry name" value="PPE_sf"/>
</dbReference>
<dbReference type="Pfam" id="PF00823">
    <property type="entry name" value="PPE"/>
    <property type="match status" value="1"/>
</dbReference>
<proteinExistence type="inferred from homology"/>
<feature type="domain" description="PPE" evidence="3">
    <location>
        <begin position="73"/>
        <end position="153"/>
    </location>
</feature>
<dbReference type="Gene3D" id="1.20.1260.20">
    <property type="entry name" value="PPE superfamily"/>
    <property type="match status" value="1"/>
</dbReference>